<evidence type="ECO:0000256" key="7">
    <source>
        <dbReference type="ARBA" id="ARBA00022842"/>
    </source>
</evidence>
<dbReference type="Pfam" id="PF00122">
    <property type="entry name" value="E1-E2_ATPase"/>
    <property type="match status" value="1"/>
</dbReference>
<comment type="catalytic activity">
    <reaction evidence="9">
        <text>ATP + H2O = ADP + phosphate + H(+)</text>
        <dbReference type="Rhea" id="RHEA:13065"/>
        <dbReference type="ChEBI" id="CHEBI:15377"/>
        <dbReference type="ChEBI" id="CHEBI:15378"/>
        <dbReference type="ChEBI" id="CHEBI:30616"/>
        <dbReference type="ChEBI" id="CHEBI:43474"/>
        <dbReference type="ChEBI" id="CHEBI:456216"/>
    </reaction>
</comment>
<evidence type="ECO:0000256" key="2">
    <source>
        <dbReference type="ARBA" id="ARBA00006000"/>
    </source>
</evidence>
<dbReference type="GO" id="GO:0140358">
    <property type="term" value="F:P-type transmembrane transporter activity"/>
    <property type="evidence" value="ECO:0007669"/>
    <property type="project" value="InterPro"/>
</dbReference>
<evidence type="ECO:0000259" key="11">
    <source>
        <dbReference type="Pfam" id="PF00122"/>
    </source>
</evidence>
<dbReference type="SUPFAM" id="SSF81653">
    <property type="entry name" value="Calcium ATPase, transduction domain A"/>
    <property type="match status" value="1"/>
</dbReference>
<reference evidence="13 14" key="2">
    <citation type="submission" date="2018-11" db="EMBL/GenBank/DDBJ databases">
        <authorList>
            <consortium name="Pathogen Informatics"/>
        </authorList>
    </citation>
    <scope>NUCLEOTIDE SEQUENCE [LARGE SCALE GENOMIC DNA]</scope>
    <source>
        <strain evidence="13 14">Costa Rica</strain>
    </source>
</reference>
<keyword evidence="4" id="KW-0479">Metal-binding</keyword>
<evidence type="ECO:0000256" key="6">
    <source>
        <dbReference type="ARBA" id="ARBA00022840"/>
    </source>
</evidence>
<dbReference type="Proteomes" id="UP000267027">
    <property type="component" value="Unassembled WGS sequence"/>
</dbReference>
<evidence type="ECO:0000256" key="8">
    <source>
        <dbReference type="ARBA" id="ARBA00022967"/>
    </source>
</evidence>
<dbReference type="InterPro" id="IPR008250">
    <property type="entry name" value="ATPase_P-typ_transduc_dom_A_sf"/>
</dbReference>
<dbReference type="GO" id="GO:0019829">
    <property type="term" value="F:ATPase-coupled monoatomic cation transmembrane transporter activity"/>
    <property type="evidence" value="ECO:0007669"/>
    <property type="project" value="TreeGrafter"/>
</dbReference>
<feature type="domain" description="P-type ATPase A" evidence="11">
    <location>
        <begin position="113"/>
        <end position="174"/>
    </location>
</feature>
<gene>
    <name evidence="13" type="ORF">ACOC_LOCUS5824</name>
</gene>
<dbReference type="AlphaFoldDB" id="A0A0R3PLZ3"/>
<dbReference type="SUPFAM" id="SSF81665">
    <property type="entry name" value="Calcium ATPase, transmembrane domain M"/>
    <property type="match status" value="1"/>
</dbReference>
<keyword evidence="6" id="KW-0067">ATP-binding</keyword>
<dbReference type="GO" id="GO:0016887">
    <property type="term" value="F:ATP hydrolysis activity"/>
    <property type="evidence" value="ECO:0007669"/>
    <property type="project" value="InterPro"/>
</dbReference>
<comment type="similarity">
    <text evidence="2">Belongs to the cation transport ATPase (P-type) (TC 3.A.3) family. Type V subfamily.</text>
</comment>
<dbReference type="GO" id="GO:0016020">
    <property type="term" value="C:membrane"/>
    <property type="evidence" value="ECO:0007669"/>
    <property type="project" value="UniProtKB-SubCell"/>
</dbReference>
<evidence type="ECO:0000256" key="5">
    <source>
        <dbReference type="ARBA" id="ARBA00022741"/>
    </source>
</evidence>
<keyword evidence="3" id="KW-0597">Phosphoprotein</keyword>
<dbReference type="InterPro" id="IPR004014">
    <property type="entry name" value="ATPase_P-typ_cation-transptr_N"/>
</dbReference>
<keyword evidence="10" id="KW-0472">Membrane</keyword>
<accession>A0A0R3PLZ3</accession>
<comment type="subcellular location">
    <subcellularLocation>
        <location evidence="1">Membrane</location>
        <topology evidence="1">Multi-pass membrane protein</topology>
    </subcellularLocation>
</comment>
<name>A0A0R3PLZ3_ANGCS</name>
<dbReference type="OMA" id="ITFEATM"/>
<protein>
    <submittedName>
        <fullName evidence="15">Cation_ATPase_N domain-containing protein</fullName>
    </submittedName>
</protein>
<dbReference type="GO" id="GO:0005524">
    <property type="term" value="F:ATP binding"/>
    <property type="evidence" value="ECO:0007669"/>
    <property type="project" value="UniProtKB-KW"/>
</dbReference>
<proteinExistence type="inferred from homology"/>
<dbReference type="Gene3D" id="2.70.150.10">
    <property type="entry name" value="Calcium-transporting ATPase, cytoplasmic transduction domain A"/>
    <property type="match status" value="1"/>
</dbReference>
<dbReference type="PANTHER" id="PTHR45630">
    <property type="entry name" value="CATION-TRANSPORTING ATPASE-RELATED"/>
    <property type="match status" value="1"/>
</dbReference>
<dbReference type="OrthoDB" id="48943at2759"/>
<feature type="transmembrane region" description="Helical" evidence="10">
    <location>
        <begin position="50"/>
        <end position="74"/>
    </location>
</feature>
<evidence type="ECO:0000256" key="10">
    <source>
        <dbReference type="SAM" id="Phobius"/>
    </source>
</evidence>
<keyword evidence="5" id="KW-0547">Nucleotide-binding</keyword>
<evidence type="ECO:0000256" key="4">
    <source>
        <dbReference type="ARBA" id="ARBA00022723"/>
    </source>
</evidence>
<sequence length="176" mass="19987">MKINNVVLFQVPLDHFHSAIELDTGLSEDDVTSRQEIHGKNFIDVKLKPILVLLFKEAISPFYIFQVFSVIIWFNDHYEYYASIIIIMSVTSIVIDVYQTRSQEKKLRSMVHSSDEVKVLREKIVRKISTDELVPGDIFFVPANGVVHCDAILMTGTAIVNESMLTGESVPITKVD</sequence>
<evidence type="ECO:0000256" key="3">
    <source>
        <dbReference type="ARBA" id="ARBA00022553"/>
    </source>
</evidence>
<dbReference type="EMBL" id="UYYA01003897">
    <property type="protein sequence ID" value="VDM57409.1"/>
    <property type="molecule type" value="Genomic_DNA"/>
</dbReference>
<evidence type="ECO:0000313" key="15">
    <source>
        <dbReference type="WBParaSite" id="ACOC_0000582301-mRNA-1"/>
    </source>
</evidence>
<dbReference type="STRING" id="334426.A0A0R3PLZ3"/>
<evidence type="ECO:0000313" key="14">
    <source>
        <dbReference type="Proteomes" id="UP000267027"/>
    </source>
</evidence>
<dbReference type="NCBIfam" id="TIGR01494">
    <property type="entry name" value="ATPase_P-type"/>
    <property type="match status" value="1"/>
</dbReference>
<dbReference type="GO" id="GO:0046872">
    <property type="term" value="F:metal ion binding"/>
    <property type="evidence" value="ECO:0007669"/>
    <property type="project" value="UniProtKB-KW"/>
</dbReference>
<evidence type="ECO:0000256" key="1">
    <source>
        <dbReference type="ARBA" id="ARBA00004141"/>
    </source>
</evidence>
<dbReference type="InterPro" id="IPR023298">
    <property type="entry name" value="ATPase_P-typ_TM_dom_sf"/>
</dbReference>
<evidence type="ECO:0000259" key="12">
    <source>
        <dbReference type="Pfam" id="PF00690"/>
    </source>
</evidence>
<dbReference type="GO" id="GO:0015203">
    <property type="term" value="F:polyamine transmembrane transporter activity"/>
    <property type="evidence" value="ECO:0007669"/>
    <property type="project" value="TreeGrafter"/>
</dbReference>
<keyword evidence="14" id="KW-1185">Reference proteome</keyword>
<evidence type="ECO:0000313" key="13">
    <source>
        <dbReference type="EMBL" id="VDM57409.1"/>
    </source>
</evidence>
<keyword evidence="8" id="KW-1278">Translocase</keyword>
<feature type="domain" description="Cation-transporting P-type ATPase N-terminal" evidence="12">
    <location>
        <begin position="22"/>
        <end position="73"/>
    </location>
</feature>
<dbReference type="GO" id="GO:0006874">
    <property type="term" value="P:intracellular calcium ion homeostasis"/>
    <property type="evidence" value="ECO:0007669"/>
    <property type="project" value="TreeGrafter"/>
</dbReference>
<dbReference type="PANTHER" id="PTHR45630:SF8">
    <property type="entry name" value="CATION-TRANSPORTING ATPASE"/>
    <property type="match status" value="1"/>
</dbReference>
<feature type="transmembrane region" description="Helical" evidence="10">
    <location>
        <begin position="80"/>
        <end position="98"/>
    </location>
</feature>
<keyword evidence="7" id="KW-0460">Magnesium</keyword>
<keyword evidence="10" id="KW-1133">Transmembrane helix</keyword>
<evidence type="ECO:0000256" key="9">
    <source>
        <dbReference type="ARBA" id="ARBA00049360"/>
    </source>
</evidence>
<dbReference type="Pfam" id="PF00690">
    <property type="entry name" value="Cation_ATPase_N"/>
    <property type="match status" value="1"/>
</dbReference>
<reference evidence="15" key="1">
    <citation type="submission" date="2017-02" db="UniProtKB">
        <authorList>
            <consortium name="WormBaseParasite"/>
        </authorList>
    </citation>
    <scope>IDENTIFICATION</scope>
</reference>
<organism evidence="15">
    <name type="scientific">Angiostrongylus costaricensis</name>
    <name type="common">Nematode worm</name>
    <dbReference type="NCBI Taxonomy" id="334426"/>
    <lineage>
        <taxon>Eukaryota</taxon>
        <taxon>Metazoa</taxon>
        <taxon>Ecdysozoa</taxon>
        <taxon>Nematoda</taxon>
        <taxon>Chromadorea</taxon>
        <taxon>Rhabditida</taxon>
        <taxon>Rhabditina</taxon>
        <taxon>Rhabditomorpha</taxon>
        <taxon>Strongyloidea</taxon>
        <taxon>Metastrongylidae</taxon>
        <taxon>Angiostrongylus</taxon>
    </lineage>
</organism>
<dbReference type="InterPro" id="IPR001757">
    <property type="entry name" value="P_typ_ATPase"/>
</dbReference>
<dbReference type="InterPro" id="IPR059000">
    <property type="entry name" value="ATPase_P-type_domA"/>
</dbReference>
<dbReference type="WBParaSite" id="ACOC_0000582301-mRNA-1">
    <property type="protein sequence ID" value="ACOC_0000582301-mRNA-1"/>
    <property type="gene ID" value="ACOC_0000582301"/>
</dbReference>
<dbReference type="InterPro" id="IPR006544">
    <property type="entry name" value="P-type_TPase_V"/>
</dbReference>
<keyword evidence="10" id="KW-0812">Transmembrane</keyword>